<dbReference type="EMBL" id="GBRH01174852">
    <property type="protein sequence ID" value="JAE23044.1"/>
    <property type="molecule type" value="Transcribed_RNA"/>
</dbReference>
<reference evidence="1" key="2">
    <citation type="journal article" date="2015" name="Data Brief">
        <title>Shoot transcriptome of the giant reed, Arundo donax.</title>
        <authorList>
            <person name="Barrero R.A."/>
            <person name="Guerrero F.D."/>
            <person name="Moolhuijzen P."/>
            <person name="Goolsby J.A."/>
            <person name="Tidwell J."/>
            <person name="Bellgard S.E."/>
            <person name="Bellgard M.I."/>
        </authorList>
    </citation>
    <scope>NUCLEOTIDE SEQUENCE</scope>
    <source>
        <tissue evidence="1">Shoot tissue taken approximately 20 cm above the soil surface</tissue>
    </source>
</reference>
<proteinExistence type="predicted"/>
<sequence length="48" mass="5536">MQTRIRDLLLNIQPGTAEITRASELERVVQPFGLLAFSQLPWTQKQIK</sequence>
<accession>A0A0A9NCD9</accession>
<dbReference type="AlphaFoldDB" id="A0A0A9NCD9"/>
<reference evidence="1" key="1">
    <citation type="submission" date="2014-09" db="EMBL/GenBank/DDBJ databases">
        <authorList>
            <person name="Magalhaes I.L.F."/>
            <person name="Oliveira U."/>
            <person name="Santos F.R."/>
            <person name="Vidigal T.H.D.A."/>
            <person name="Brescovit A.D."/>
            <person name="Santos A.J."/>
        </authorList>
    </citation>
    <scope>NUCLEOTIDE SEQUENCE</scope>
    <source>
        <tissue evidence="1">Shoot tissue taken approximately 20 cm above the soil surface</tissue>
    </source>
</reference>
<name>A0A0A9NCD9_ARUDO</name>
<organism evidence="1">
    <name type="scientific">Arundo donax</name>
    <name type="common">Giant reed</name>
    <name type="synonym">Donax arundinaceus</name>
    <dbReference type="NCBI Taxonomy" id="35708"/>
    <lineage>
        <taxon>Eukaryota</taxon>
        <taxon>Viridiplantae</taxon>
        <taxon>Streptophyta</taxon>
        <taxon>Embryophyta</taxon>
        <taxon>Tracheophyta</taxon>
        <taxon>Spermatophyta</taxon>
        <taxon>Magnoliopsida</taxon>
        <taxon>Liliopsida</taxon>
        <taxon>Poales</taxon>
        <taxon>Poaceae</taxon>
        <taxon>PACMAD clade</taxon>
        <taxon>Arundinoideae</taxon>
        <taxon>Arundineae</taxon>
        <taxon>Arundo</taxon>
    </lineage>
</organism>
<evidence type="ECO:0000313" key="1">
    <source>
        <dbReference type="EMBL" id="JAE23044.1"/>
    </source>
</evidence>
<protein>
    <submittedName>
        <fullName evidence="1">Uncharacterized protein</fullName>
    </submittedName>
</protein>